<dbReference type="EMBL" id="UOFI01000090">
    <property type="protein sequence ID" value="VAW67056.1"/>
    <property type="molecule type" value="Genomic_DNA"/>
</dbReference>
<dbReference type="Gene3D" id="3.10.310.30">
    <property type="match status" value="1"/>
</dbReference>
<name>A0A3B0YFC0_9ZZZZ</name>
<proteinExistence type="predicted"/>
<protein>
    <submittedName>
        <fullName evidence="1">FIG146085: 3'-to-5' oligoribonuclease A, Bacillus type</fullName>
    </submittedName>
</protein>
<sequence length="283" mass="31489">MYKKKLCIYHGNCLDGFGAAWAVYHSLGDGVSFYKGIHQQSPPDVSGLDVILVDFSYTKNVLKKMLEQASSITILDHHISAEKDLSELLTSGKLLGVFDMQRSGAMLSWQWFNPDKEPPVLIKHIQDRDLWQFKLDGTREIQAALSSYPFDFEIWDKFMANDMGEIEDLRRDGEAIERKLQKDIQELIQSGVRRMNIGGYNVPVLNAPSVYVSDAGNIMSANEPFAACYWDHANGRSFSLRADDAGIDVSEIAGKYGGGGHVKASGFTVETGWEGETEPVKGL</sequence>
<accession>A0A3B0YFC0</accession>
<dbReference type="SUPFAM" id="SSF64182">
    <property type="entry name" value="DHH phosphoesterases"/>
    <property type="match status" value="1"/>
</dbReference>
<dbReference type="PANTHER" id="PTHR46922:SF4">
    <property type="entry name" value="DHHA1 DOMAIN PROTEIN"/>
    <property type="match status" value="1"/>
</dbReference>
<dbReference type="AlphaFoldDB" id="A0A3B0YFC0"/>
<gene>
    <name evidence="1" type="ORF">MNBD_GAMMA09-2710</name>
</gene>
<dbReference type="InterPro" id="IPR038763">
    <property type="entry name" value="DHH_sf"/>
</dbReference>
<dbReference type="PANTHER" id="PTHR46922">
    <property type="entry name" value="DHHA1 DOMAIN PROTEIN"/>
    <property type="match status" value="1"/>
</dbReference>
<organism evidence="1">
    <name type="scientific">hydrothermal vent metagenome</name>
    <dbReference type="NCBI Taxonomy" id="652676"/>
    <lineage>
        <taxon>unclassified sequences</taxon>
        <taxon>metagenomes</taxon>
        <taxon>ecological metagenomes</taxon>
    </lineage>
</organism>
<evidence type="ECO:0000313" key="1">
    <source>
        <dbReference type="EMBL" id="VAW67056.1"/>
    </source>
</evidence>
<reference evidence="1" key="1">
    <citation type="submission" date="2018-06" db="EMBL/GenBank/DDBJ databases">
        <authorList>
            <person name="Zhirakovskaya E."/>
        </authorList>
    </citation>
    <scope>NUCLEOTIDE SEQUENCE</scope>
</reference>